<feature type="transmembrane region" description="Helical" evidence="7">
    <location>
        <begin position="259"/>
        <end position="283"/>
    </location>
</feature>
<dbReference type="AlphaFoldDB" id="A0A2W5PYD6"/>
<feature type="domain" description="Acyltransferase 3" evidence="8">
    <location>
        <begin position="8"/>
        <end position="307"/>
    </location>
</feature>
<dbReference type="GO" id="GO:0005886">
    <property type="term" value="C:plasma membrane"/>
    <property type="evidence" value="ECO:0007669"/>
    <property type="project" value="UniProtKB-SubCell"/>
</dbReference>
<evidence type="ECO:0000256" key="2">
    <source>
        <dbReference type="ARBA" id="ARBA00007400"/>
    </source>
</evidence>
<evidence type="ECO:0000256" key="7">
    <source>
        <dbReference type="SAM" id="Phobius"/>
    </source>
</evidence>
<feature type="transmembrane region" description="Helical" evidence="7">
    <location>
        <begin position="289"/>
        <end position="306"/>
    </location>
</feature>
<feature type="transmembrane region" description="Helical" evidence="7">
    <location>
        <begin position="12"/>
        <end position="40"/>
    </location>
</feature>
<keyword evidence="5 7" id="KW-1133">Transmembrane helix</keyword>
<dbReference type="EMBL" id="QFPW01000016">
    <property type="protein sequence ID" value="PZQ47503.1"/>
    <property type="molecule type" value="Genomic_DNA"/>
</dbReference>
<dbReference type="PANTHER" id="PTHR40074">
    <property type="entry name" value="O-ACETYLTRANSFERASE WECH"/>
    <property type="match status" value="1"/>
</dbReference>
<feature type="transmembrane region" description="Helical" evidence="7">
    <location>
        <begin position="177"/>
        <end position="195"/>
    </location>
</feature>
<organism evidence="9 10">
    <name type="scientific">Rhodovulum sulfidophilum</name>
    <name type="common">Rhodobacter sulfidophilus</name>
    <dbReference type="NCBI Taxonomy" id="35806"/>
    <lineage>
        <taxon>Bacteria</taxon>
        <taxon>Pseudomonadati</taxon>
        <taxon>Pseudomonadota</taxon>
        <taxon>Alphaproteobacteria</taxon>
        <taxon>Rhodobacterales</taxon>
        <taxon>Paracoccaceae</taxon>
        <taxon>Rhodovulum</taxon>
    </lineage>
</organism>
<dbReference type="GO" id="GO:0016413">
    <property type="term" value="F:O-acetyltransferase activity"/>
    <property type="evidence" value="ECO:0007669"/>
    <property type="project" value="TreeGrafter"/>
</dbReference>
<dbReference type="Proteomes" id="UP000249185">
    <property type="component" value="Unassembled WGS sequence"/>
</dbReference>
<feature type="transmembrane region" description="Helical" evidence="7">
    <location>
        <begin position="79"/>
        <end position="101"/>
    </location>
</feature>
<protein>
    <recommendedName>
        <fullName evidence="8">Acyltransferase 3 domain-containing protein</fullName>
    </recommendedName>
</protein>
<name>A0A2W5PYD6_RHOSU</name>
<proteinExistence type="inferred from homology"/>
<feature type="transmembrane region" description="Helical" evidence="7">
    <location>
        <begin position="121"/>
        <end position="140"/>
    </location>
</feature>
<dbReference type="GO" id="GO:0009246">
    <property type="term" value="P:enterobacterial common antigen biosynthetic process"/>
    <property type="evidence" value="ECO:0007669"/>
    <property type="project" value="TreeGrafter"/>
</dbReference>
<feature type="transmembrane region" description="Helical" evidence="7">
    <location>
        <begin position="233"/>
        <end position="252"/>
    </location>
</feature>
<keyword evidence="4 7" id="KW-0812">Transmembrane</keyword>
<evidence type="ECO:0000313" key="9">
    <source>
        <dbReference type="EMBL" id="PZQ47503.1"/>
    </source>
</evidence>
<sequence length="321" mass="34114">MAARDMNIEIARVASLVGVVTIHAHVLGMFGAATAAGFLADELSRFAVPLFFMLSGYLWKPVVLELPVGFLLRLARRVLVPYFLWVAIYLAVDRSGLLGPATHAGTLKQWVVTLLAGDPGYHLWFLPGLWLGSALALLLIRLAGVGWAFAATAALFVMASFVGAYARRWGVDPPSFVYRNGVGFAAFFILAGYMARGRKPGMAPALAAMILGGAGQVAEGYALVGDYPAGHDFSLSTALYAIGVMAVVLSLPERRESRVGAWGGDVFGAYLVHLLVLMVYAAAIPARGLAPAALCVLISTAVSLILSRLWRRARRTAAPVA</sequence>
<feature type="transmembrane region" description="Helical" evidence="7">
    <location>
        <begin position="46"/>
        <end position="72"/>
    </location>
</feature>
<evidence type="ECO:0000256" key="5">
    <source>
        <dbReference type="ARBA" id="ARBA00022989"/>
    </source>
</evidence>
<dbReference type="PANTHER" id="PTHR40074:SF2">
    <property type="entry name" value="O-ACETYLTRANSFERASE WECH"/>
    <property type="match status" value="1"/>
</dbReference>
<feature type="transmembrane region" description="Helical" evidence="7">
    <location>
        <begin position="147"/>
        <end position="165"/>
    </location>
</feature>
<evidence type="ECO:0000256" key="3">
    <source>
        <dbReference type="ARBA" id="ARBA00022475"/>
    </source>
</evidence>
<evidence type="ECO:0000256" key="4">
    <source>
        <dbReference type="ARBA" id="ARBA00022692"/>
    </source>
</evidence>
<keyword evidence="6 7" id="KW-0472">Membrane</keyword>
<dbReference type="Pfam" id="PF01757">
    <property type="entry name" value="Acyl_transf_3"/>
    <property type="match status" value="1"/>
</dbReference>
<dbReference type="InterPro" id="IPR002656">
    <property type="entry name" value="Acyl_transf_3_dom"/>
</dbReference>
<gene>
    <name evidence="9" type="ORF">DI556_16765</name>
</gene>
<evidence type="ECO:0000259" key="8">
    <source>
        <dbReference type="Pfam" id="PF01757"/>
    </source>
</evidence>
<feature type="transmembrane region" description="Helical" evidence="7">
    <location>
        <begin position="202"/>
        <end position="221"/>
    </location>
</feature>
<evidence type="ECO:0000313" key="10">
    <source>
        <dbReference type="Proteomes" id="UP000249185"/>
    </source>
</evidence>
<comment type="similarity">
    <text evidence="2">Belongs to the acyltransferase 3 family.</text>
</comment>
<evidence type="ECO:0000256" key="1">
    <source>
        <dbReference type="ARBA" id="ARBA00004651"/>
    </source>
</evidence>
<reference evidence="9 10" key="1">
    <citation type="submission" date="2017-08" db="EMBL/GenBank/DDBJ databases">
        <title>Infants hospitalized years apart are colonized by the same room-sourced microbial strains.</title>
        <authorList>
            <person name="Brooks B."/>
            <person name="Olm M.R."/>
            <person name="Firek B.A."/>
            <person name="Baker R."/>
            <person name="Thomas B.C."/>
            <person name="Morowitz M.J."/>
            <person name="Banfield J.F."/>
        </authorList>
    </citation>
    <scope>NUCLEOTIDE SEQUENCE [LARGE SCALE GENOMIC DNA]</scope>
    <source>
        <strain evidence="9">S2_005_002_R2_34</strain>
    </source>
</reference>
<keyword evidence="3" id="KW-1003">Cell membrane</keyword>
<comment type="subcellular location">
    <subcellularLocation>
        <location evidence="1">Cell membrane</location>
        <topology evidence="1">Multi-pass membrane protein</topology>
    </subcellularLocation>
</comment>
<accession>A0A2W5PYD6</accession>
<evidence type="ECO:0000256" key="6">
    <source>
        <dbReference type="ARBA" id="ARBA00023136"/>
    </source>
</evidence>
<comment type="caution">
    <text evidence="9">The sequence shown here is derived from an EMBL/GenBank/DDBJ whole genome shotgun (WGS) entry which is preliminary data.</text>
</comment>